<dbReference type="InterPro" id="IPR036053">
    <property type="entry name" value="PABP-dom"/>
</dbReference>
<evidence type="ECO:0000256" key="3">
    <source>
        <dbReference type="ARBA" id="ARBA00008557"/>
    </source>
</evidence>
<dbReference type="Proteomes" id="UP001177003">
    <property type="component" value="Chromosome 0"/>
</dbReference>
<proteinExistence type="inferred from homology"/>
<evidence type="ECO:0000256" key="1">
    <source>
        <dbReference type="ARBA" id="ARBA00004123"/>
    </source>
</evidence>
<feature type="domain" description="PABC" evidence="8">
    <location>
        <begin position="120"/>
        <end position="197"/>
    </location>
</feature>
<dbReference type="FunFam" id="1.10.1900.10:FF:000003">
    <property type="entry name" value="Polyadenylate-binding protein"/>
    <property type="match status" value="1"/>
</dbReference>
<dbReference type="GO" id="GO:0005634">
    <property type="term" value="C:nucleus"/>
    <property type="evidence" value="ECO:0007669"/>
    <property type="project" value="UniProtKB-SubCell"/>
</dbReference>
<accession>A0AA35Y2P1</accession>
<name>A0AA35Y2P1_LACSI</name>
<dbReference type="GO" id="GO:0005737">
    <property type="term" value="C:cytoplasm"/>
    <property type="evidence" value="ECO:0007669"/>
    <property type="project" value="UniProtKB-SubCell"/>
</dbReference>
<evidence type="ECO:0000256" key="2">
    <source>
        <dbReference type="ARBA" id="ARBA00004496"/>
    </source>
</evidence>
<dbReference type="SUPFAM" id="SSF63570">
    <property type="entry name" value="PABC (PABP) domain"/>
    <property type="match status" value="1"/>
</dbReference>
<evidence type="ECO:0000256" key="6">
    <source>
        <dbReference type="ARBA" id="ARBA00022845"/>
    </source>
</evidence>
<comment type="subcellular location">
    <subcellularLocation>
        <location evidence="2">Cytoplasm</location>
    </subcellularLocation>
    <subcellularLocation>
        <location evidence="1">Nucleus</location>
    </subcellularLocation>
</comment>
<keyword evidence="4" id="KW-0963">Cytoplasm</keyword>
<keyword evidence="6" id="KW-0810">Translation regulation</keyword>
<dbReference type="GO" id="GO:0003723">
    <property type="term" value="F:RNA binding"/>
    <property type="evidence" value="ECO:0007669"/>
    <property type="project" value="InterPro"/>
</dbReference>
<dbReference type="AlphaFoldDB" id="A0AA35Y2P1"/>
<evidence type="ECO:0000313" key="9">
    <source>
        <dbReference type="EMBL" id="CAI9264839.1"/>
    </source>
</evidence>
<gene>
    <name evidence="9" type="ORF">LSALG_LOCUS5473</name>
</gene>
<comment type="similarity">
    <text evidence="3">Belongs to the polyadenylate-binding protein type-1 family.</text>
</comment>
<evidence type="ECO:0000313" key="10">
    <source>
        <dbReference type="Proteomes" id="UP001177003"/>
    </source>
</evidence>
<dbReference type="Gene3D" id="1.10.1900.10">
    <property type="entry name" value="c-terminal domain of poly(a) binding protein"/>
    <property type="match status" value="1"/>
</dbReference>
<keyword evidence="7" id="KW-0539">Nucleus</keyword>
<keyword evidence="10" id="KW-1185">Reference proteome</keyword>
<dbReference type="EMBL" id="OX465086">
    <property type="protein sequence ID" value="CAI9264839.1"/>
    <property type="molecule type" value="Genomic_DNA"/>
</dbReference>
<dbReference type="PROSITE" id="PS51309">
    <property type="entry name" value="PABC"/>
    <property type="match status" value="1"/>
</dbReference>
<sequence>MLWSNLVVGSIEKIKSEVVRKVGEKAAGAEKMLPVILDSVHFKGGTLLLLAYGDNEPRLKLNAGLVPSFSISYELNDVNINKMFPRGCTYRYPGHNAPDSNLKDGMFPRYEGAAMGQPMPITTLASSLANAPPEQQRTMLGESLYPLVDQLEPENAAKVTGMLLEMDQIEVLHLLESPDALKAKSRQKALADLQQMQSTHYFQSNEKDEDASEAGNELVGVVSNQNLLELLELAMSSNTTETVKRAKELMELGVYHMVLMSQMATLIMDIVVGTYQVIEASTDSLFDGRSCNLLNNNILLKKVSNQD</sequence>
<evidence type="ECO:0000256" key="7">
    <source>
        <dbReference type="ARBA" id="ARBA00023242"/>
    </source>
</evidence>
<reference evidence="9" key="1">
    <citation type="submission" date="2023-04" db="EMBL/GenBank/DDBJ databases">
        <authorList>
            <person name="Vijverberg K."/>
            <person name="Xiong W."/>
            <person name="Schranz E."/>
        </authorList>
    </citation>
    <scope>NUCLEOTIDE SEQUENCE</scope>
</reference>
<dbReference type="SMART" id="SM00517">
    <property type="entry name" value="PolyA"/>
    <property type="match status" value="1"/>
</dbReference>
<dbReference type="Pfam" id="PF00658">
    <property type="entry name" value="MLLE"/>
    <property type="match status" value="1"/>
</dbReference>
<evidence type="ECO:0000256" key="5">
    <source>
        <dbReference type="ARBA" id="ARBA00022737"/>
    </source>
</evidence>
<organism evidence="9 10">
    <name type="scientific">Lactuca saligna</name>
    <name type="common">Willowleaf lettuce</name>
    <dbReference type="NCBI Taxonomy" id="75948"/>
    <lineage>
        <taxon>Eukaryota</taxon>
        <taxon>Viridiplantae</taxon>
        <taxon>Streptophyta</taxon>
        <taxon>Embryophyta</taxon>
        <taxon>Tracheophyta</taxon>
        <taxon>Spermatophyta</taxon>
        <taxon>Magnoliopsida</taxon>
        <taxon>eudicotyledons</taxon>
        <taxon>Gunneridae</taxon>
        <taxon>Pentapetalae</taxon>
        <taxon>asterids</taxon>
        <taxon>campanulids</taxon>
        <taxon>Asterales</taxon>
        <taxon>Asteraceae</taxon>
        <taxon>Cichorioideae</taxon>
        <taxon>Cichorieae</taxon>
        <taxon>Lactucinae</taxon>
        <taxon>Lactuca</taxon>
    </lineage>
</organism>
<evidence type="ECO:0000256" key="4">
    <source>
        <dbReference type="ARBA" id="ARBA00022490"/>
    </source>
</evidence>
<evidence type="ECO:0000259" key="8">
    <source>
        <dbReference type="PROSITE" id="PS51309"/>
    </source>
</evidence>
<keyword evidence="5" id="KW-0677">Repeat</keyword>
<protein>
    <recommendedName>
        <fullName evidence="8">PABC domain-containing protein</fullName>
    </recommendedName>
</protein>
<dbReference type="InterPro" id="IPR002004">
    <property type="entry name" value="PABP_HYD_C"/>
</dbReference>
<dbReference type="GO" id="GO:0006417">
    <property type="term" value="P:regulation of translation"/>
    <property type="evidence" value="ECO:0007669"/>
    <property type="project" value="UniProtKB-KW"/>
</dbReference>